<organism evidence="2 3">
    <name type="scientific">Hypsibius exemplaris</name>
    <name type="common">Freshwater tardigrade</name>
    <dbReference type="NCBI Taxonomy" id="2072580"/>
    <lineage>
        <taxon>Eukaryota</taxon>
        <taxon>Metazoa</taxon>
        <taxon>Ecdysozoa</taxon>
        <taxon>Tardigrada</taxon>
        <taxon>Eutardigrada</taxon>
        <taxon>Parachela</taxon>
        <taxon>Hypsibioidea</taxon>
        <taxon>Hypsibiidae</taxon>
        <taxon>Hypsibius</taxon>
    </lineage>
</organism>
<dbReference type="OrthoDB" id="45313at2759"/>
<dbReference type="InterPro" id="IPR032751">
    <property type="entry name" value="Fuseless"/>
</dbReference>
<dbReference type="Proteomes" id="UP000192578">
    <property type="component" value="Unassembled WGS sequence"/>
</dbReference>
<feature type="transmembrane region" description="Helical" evidence="1">
    <location>
        <begin position="264"/>
        <end position="286"/>
    </location>
</feature>
<evidence type="ECO:0000256" key="1">
    <source>
        <dbReference type="SAM" id="Phobius"/>
    </source>
</evidence>
<dbReference type="EMBL" id="MTYJ01000130">
    <property type="protein sequence ID" value="OQV13120.1"/>
    <property type="molecule type" value="Genomic_DNA"/>
</dbReference>
<keyword evidence="1" id="KW-0472">Membrane</keyword>
<accession>A0A1W0WD48</accession>
<evidence type="ECO:0000313" key="2">
    <source>
        <dbReference type="EMBL" id="OQV13120.1"/>
    </source>
</evidence>
<dbReference type="Pfam" id="PF15993">
    <property type="entry name" value="Fuseless"/>
    <property type="match status" value="1"/>
</dbReference>
<reference evidence="3" key="1">
    <citation type="submission" date="2017-01" db="EMBL/GenBank/DDBJ databases">
        <title>Comparative genomics of anhydrobiosis in the tardigrade Hypsibius dujardini.</title>
        <authorList>
            <person name="Yoshida Y."/>
            <person name="Koutsovoulos G."/>
            <person name="Laetsch D."/>
            <person name="Stevens L."/>
            <person name="Kumar S."/>
            <person name="Horikawa D."/>
            <person name="Ishino K."/>
            <person name="Komine S."/>
            <person name="Tomita M."/>
            <person name="Blaxter M."/>
            <person name="Arakawa K."/>
        </authorList>
    </citation>
    <scope>NUCLEOTIDE SEQUENCE [LARGE SCALE GENOMIC DNA]</scope>
    <source>
        <strain evidence="3">Z151</strain>
    </source>
</reference>
<comment type="caution">
    <text evidence="2">The sequence shown here is derived from an EMBL/GenBank/DDBJ whole genome shotgun (WGS) entry which is preliminary data.</text>
</comment>
<feature type="transmembrane region" description="Helical" evidence="1">
    <location>
        <begin position="127"/>
        <end position="144"/>
    </location>
</feature>
<dbReference type="PANTHER" id="PTHR35270:SF2">
    <property type="entry name" value="FUSELESS, ISOFORM A"/>
    <property type="match status" value="1"/>
</dbReference>
<dbReference type="PANTHER" id="PTHR35270">
    <property type="entry name" value="FUSELESS, ISOFORM A"/>
    <property type="match status" value="1"/>
</dbReference>
<sequence>MACVMPVWLRKTLDWLLKILDALLSICILAPLVVAYWRGTFILLEFYVIPGKEYRVVSLLTSFIIGVVGGVLFIYLQDVFKDYAHNTPSPIAEIMLKRVYAYVYGLVVVNHWRAVWDVLDDCTGFDFNSGVFVFLTGVLVLMALRCFRNSLSPPVVAAADLSDEFFTIKTRFRVPRSKRVLFFLDALFGVLVPGSMIVFVVRGFWYMLNYLLQFPRFAWWLPVHSAFTSYGLGIVLVFASLLLQRPAAWVSRRLEVRNHWILKIVFEDLFMLLATVAGINIWRGAWGVYDEYVFKGHNDSQGIDDGGFLSAWTCHILGMGGLMLMFHASSALVKSFEIDGEYPNGEGCFLPASSLTMFKHHMGQTHRQQIIVGKETARRLAPTAEQEDLIIHAGDAGPIQLEHVYNGGSSRKNYDDEDGRDLNEWKAKVEHERRKSSV</sequence>
<gene>
    <name evidence="2" type="ORF">BV898_12660</name>
</gene>
<evidence type="ECO:0000313" key="3">
    <source>
        <dbReference type="Proteomes" id="UP000192578"/>
    </source>
</evidence>
<feature type="transmembrane region" description="Helical" evidence="1">
    <location>
        <begin position="15"/>
        <end position="37"/>
    </location>
</feature>
<keyword evidence="1" id="KW-1133">Transmembrane helix</keyword>
<dbReference type="AlphaFoldDB" id="A0A1W0WD48"/>
<feature type="transmembrane region" description="Helical" evidence="1">
    <location>
        <begin position="180"/>
        <end position="205"/>
    </location>
</feature>
<feature type="transmembrane region" description="Helical" evidence="1">
    <location>
        <begin position="217"/>
        <end position="243"/>
    </location>
</feature>
<keyword evidence="3" id="KW-1185">Reference proteome</keyword>
<feature type="transmembrane region" description="Helical" evidence="1">
    <location>
        <begin position="306"/>
        <end position="326"/>
    </location>
</feature>
<protein>
    <submittedName>
        <fullName evidence="2">Uncharacterized protein</fullName>
    </submittedName>
</protein>
<proteinExistence type="predicted"/>
<feature type="transmembrane region" description="Helical" evidence="1">
    <location>
        <begin position="57"/>
        <end position="76"/>
    </location>
</feature>
<keyword evidence="1" id="KW-0812">Transmembrane</keyword>
<name>A0A1W0WD48_HYPEX</name>